<accession>A0A5M6I3S1</accession>
<feature type="active site" description="Proton acceptor" evidence="11">
    <location>
        <position position="185"/>
    </location>
</feature>
<feature type="domain" description="Aminoglycoside phosphotransferase" evidence="13">
    <location>
        <begin position="34"/>
        <end position="244"/>
    </location>
</feature>
<dbReference type="GO" id="GO:0046872">
    <property type="term" value="F:metal ion binding"/>
    <property type="evidence" value="ECO:0007669"/>
    <property type="project" value="UniProtKB-KW"/>
</dbReference>
<dbReference type="EC" id="2.7.1.95" evidence="2"/>
<keyword evidence="12" id="KW-0460">Magnesium</keyword>
<evidence type="ECO:0000256" key="8">
    <source>
        <dbReference type="ARBA" id="ARBA00023251"/>
    </source>
</evidence>
<evidence type="ECO:0000256" key="7">
    <source>
        <dbReference type="ARBA" id="ARBA00022840"/>
    </source>
</evidence>
<feature type="binding site" evidence="12">
    <location>
        <position position="203"/>
    </location>
    <ligand>
        <name>Mg(2+)</name>
        <dbReference type="ChEBI" id="CHEBI:18420"/>
    </ligand>
</feature>
<evidence type="ECO:0000256" key="12">
    <source>
        <dbReference type="PIRSR" id="PIRSR000706-2"/>
    </source>
</evidence>
<evidence type="ECO:0000313" key="15">
    <source>
        <dbReference type="Proteomes" id="UP000323886"/>
    </source>
</evidence>
<dbReference type="OrthoDB" id="3806873at2"/>
<evidence type="ECO:0000256" key="3">
    <source>
        <dbReference type="ARBA" id="ARBA00017903"/>
    </source>
</evidence>
<evidence type="ECO:0000259" key="13">
    <source>
        <dbReference type="Pfam" id="PF01636"/>
    </source>
</evidence>
<dbReference type="AlphaFoldDB" id="A0A5M6I3S1"/>
<comment type="similarity">
    <text evidence="1 10">Belongs to the aminoglycoside phosphotransferase family.</text>
</comment>
<evidence type="ECO:0000256" key="10">
    <source>
        <dbReference type="PIRNR" id="PIRNR000706"/>
    </source>
</evidence>
<comment type="caution">
    <text evidence="14">The sequence shown here is derived from an EMBL/GenBank/DDBJ whole genome shotgun (WGS) entry which is preliminary data.</text>
</comment>
<proteinExistence type="inferred from homology"/>
<dbReference type="PIRSF" id="PIRSF000706">
    <property type="entry name" value="Kanamycin_kin"/>
    <property type="match status" value="1"/>
</dbReference>
<dbReference type="PANTHER" id="PTHR21310:SF41">
    <property type="entry name" value="3'-PHOSPHOTRANSFERASE, PUTATIVE-RELATED"/>
    <property type="match status" value="1"/>
</dbReference>
<keyword evidence="12" id="KW-0479">Metal-binding</keyword>
<gene>
    <name evidence="14" type="ORF">F1193_03155</name>
</gene>
<comment type="catalytic activity">
    <reaction evidence="9">
        <text>kanamycin A + ATP = kanamycin 3'-phosphate + ADP + H(+)</text>
        <dbReference type="Rhea" id="RHEA:24256"/>
        <dbReference type="ChEBI" id="CHEBI:15378"/>
        <dbReference type="ChEBI" id="CHEBI:30616"/>
        <dbReference type="ChEBI" id="CHEBI:57909"/>
        <dbReference type="ChEBI" id="CHEBI:58214"/>
        <dbReference type="ChEBI" id="CHEBI:456216"/>
        <dbReference type="EC" id="2.7.1.95"/>
    </reaction>
</comment>
<dbReference type="EMBL" id="VWPL01000004">
    <property type="protein sequence ID" value="KAA5602850.1"/>
    <property type="molecule type" value="Genomic_DNA"/>
</dbReference>
<dbReference type="RefSeq" id="WP_150096220.1">
    <property type="nucleotide sequence ID" value="NZ_VWPL01000004.1"/>
</dbReference>
<evidence type="ECO:0000256" key="4">
    <source>
        <dbReference type="ARBA" id="ARBA00022679"/>
    </source>
</evidence>
<keyword evidence="5 10" id="KW-0547">Nucleotide-binding</keyword>
<dbReference type="CDD" id="cd05150">
    <property type="entry name" value="APH"/>
    <property type="match status" value="1"/>
</dbReference>
<dbReference type="GO" id="GO:0005524">
    <property type="term" value="F:ATP binding"/>
    <property type="evidence" value="ECO:0007669"/>
    <property type="project" value="UniProtKB-KW"/>
</dbReference>
<sequence>MSFDLPKAVAQFIGDAALIADEIGESPSHVHHFTRGNDRFFLKVSAAIYAPTTYSVRREARVLDWLSGRLAVPEVVLAASNGDGEFMITRAVPGESLAARISAGRPVVELFRDALHRLQAVQVDDCPFDSRVEVRLRELAYLLDHGLTADDCDLDQWPGFAGPRDLLAHLEASRPREDVVFSHGDLCDNNVFVDDRDNLYFIDLGRGGRADRWADITLVLRNLRDDISDDAAGEFLAAIGQADDGARRTFFEQLDELF</sequence>
<dbReference type="Pfam" id="PF01636">
    <property type="entry name" value="APH"/>
    <property type="match status" value="1"/>
</dbReference>
<dbReference type="GO" id="GO:0008910">
    <property type="term" value="F:kanamycin kinase activity"/>
    <property type="evidence" value="ECO:0007669"/>
    <property type="project" value="UniProtKB-EC"/>
</dbReference>
<dbReference type="Proteomes" id="UP000323886">
    <property type="component" value="Unassembled WGS sequence"/>
</dbReference>
<dbReference type="Gene3D" id="3.30.200.20">
    <property type="entry name" value="Phosphorylase Kinase, domain 1"/>
    <property type="match status" value="1"/>
</dbReference>
<keyword evidence="6 10" id="KW-0418">Kinase</keyword>
<feature type="binding site" evidence="12">
    <location>
        <position position="190"/>
    </location>
    <ligand>
        <name>Mg(2+)</name>
        <dbReference type="ChEBI" id="CHEBI:18420"/>
    </ligand>
</feature>
<organism evidence="14 15">
    <name type="scientific">Blastochloris sulfoviridis</name>
    <dbReference type="NCBI Taxonomy" id="50712"/>
    <lineage>
        <taxon>Bacteria</taxon>
        <taxon>Pseudomonadati</taxon>
        <taxon>Pseudomonadota</taxon>
        <taxon>Alphaproteobacteria</taxon>
        <taxon>Hyphomicrobiales</taxon>
        <taxon>Blastochloridaceae</taxon>
        <taxon>Blastochloris</taxon>
    </lineage>
</organism>
<keyword evidence="8 10" id="KW-0046">Antibiotic resistance</keyword>
<dbReference type="PANTHER" id="PTHR21310">
    <property type="entry name" value="AMINOGLYCOSIDE PHOSPHOTRANSFERASE-RELATED-RELATED"/>
    <property type="match status" value="1"/>
</dbReference>
<dbReference type="InterPro" id="IPR024165">
    <property type="entry name" value="Kan/Strep_kinase"/>
</dbReference>
<keyword evidence="15" id="KW-1185">Reference proteome</keyword>
<name>A0A5M6I3S1_9HYPH</name>
<evidence type="ECO:0000256" key="5">
    <source>
        <dbReference type="ARBA" id="ARBA00022741"/>
    </source>
</evidence>
<dbReference type="InterPro" id="IPR051678">
    <property type="entry name" value="AGP_Transferase"/>
</dbReference>
<keyword evidence="4 10" id="KW-0808">Transferase</keyword>
<dbReference type="Gene3D" id="3.90.1200.10">
    <property type="match status" value="1"/>
</dbReference>
<dbReference type="InterPro" id="IPR002575">
    <property type="entry name" value="Aminoglycoside_PTrfase"/>
</dbReference>
<evidence type="ECO:0000256" key="1">
    <source>
        <dbReference type="ARBA" id="ARBA00006219"/>
    </source>
</evidence>
<dbReference type="GO" id="GO:0046677">
    <property type="term" value="P:response to antibiotic"/>
    <property type="evidence" value="ECO:0007669"/>
    <property type="project" value="UniProtKB-KW"/>
</dbReference>
<protein>
    <recommendedName>
        <fullName evidence="3">Aminoglycoside 3'-phosphotransferase</fullName>
        <ecNumber evidence="2">2.7.1.95</ecNumber>
    </recommendedName>
</protein>
<keyword evidence="7 10" id="KW-0067">ATP-binding</keyword>
<dbReference type="SUPFAM" id="SSF56112">
    <property type="entry name" value="Protein kinase-like (PK-like)"/>
    <property type="match status" value="1"/>
</dbReference>
<evidence type="ECO:0000256" key="11">
    <source>
        <dbReference type="PIRSR" id="PIRSR000706-1"/>
    </source>
</evidence>
<reference evidence="14 15" key="1">
    <citation type="submission" date="2019-09" db="EMBL/GenBank/DDBJ databases">
        <title>Draft Whole-Genome sequence of Blastochloris sulfoviridis DSM 729.</title>
        <authorList>
            <person name="Meyer T.E."/>
            <person name="Kyndt J.A."/>
        </authorList>
    </citation>
    <scope>NUCLEOTIDE SEQUENCE [LARGE SCALE GENOMIC DNA]</scope>
    <source>
        <strain evidence="14 15">DSM 729</strain>
    </source>
</reference>
<dbReference type="InterPro" id="IPR011009">
    <property type="entry name" value="Kinase-like_dom_sf"/>
</dbReference>
<evidence type="ECO:0000313" key="14">
    <source>
        <dbReference type="EMBL" id="KAA5602850.1"/>
    </source>
</evidence>
<evidence type="ECO:0000256" key="6">
    <source>
        <dbReference type="ARBA" id="ARBA00022777"/>
    </source>
</evidence>
<evidence type="ECO:0000256" key="2">
    <source>
        <dbReference type="ARBA" id="ARBA00012193"/>
    </source>
</evidence>
<evidence type="ECO:0000256" key="9">
    <source>
        <dbReference type="ARBA" id="ARBA00048925"/>
    </source>
</evidence>
<dbReference type="NCBIfam" id="NF033068">
    <property type="entry name" value="APH_3p"/>
    <property type="match status" value="1"/>
</dbReference>